<reference evidence="5" key="1">
    <citation type="submission" date="2019-07" db="EMBL/GenBank/DDBJ databases">
        <authorList>
            <person name="Wongkuna S."/>
            <person name="Scaria J."/>
        </authorList>
    </citation>
    <scope>NUCLEOTIDE SEQUENCE [LARGE SCALE GENOMIC DNA]</scope>
    <source>
        <strain evidence="5">SW178</strain>
    </source>
</reference>
<keyword evidence="2" id="KW-0238">DNA-binding</keyword>
<dbReference type="PROSITE" id="PS00041">
    <property type="entry name" value="HTH_ARAC_FAMILY_1"/>
    <property type="match status" value="1"/>
</dbReference>
<organism evidence="5 6">
    <name type="scientific">Mediterraneibacter catenae</name>
    <dbReference type="NCBI Taxonomy" id="2594882"/>
    <lineage>
        <taxon>Bacteria</taxon>
        <taxon>Bacillati</taxon>
        <taxon>Bacillota</taxon>
        <taxon>Clostridia</taxon>
        <taxon>Lachnospirales</taxon>
        <taxon>Lachnospiraceae</taxon>
        <taxon>Mediterraneibacter</taxon>
    </lineage>
</organism>
<dbReference type="PANTHER" id="PTHR43280:SF2">
    <property type="entry name" value="HTH-TYPE TRANSCRIPTIONAL REGULATOR EXSA"/>
    <property type="match status" value="1"/>
</dbReference>
<evidence type="ECO:0000256" key="1">
    <source>
        <dbReference type="ARBA" id="ARBA00023015"/>
    </source>
</evidence>
<dbReference type="InterPro" id="IPR009057">
    <property type="entry name" value="Homeodomain-like_sf"/>
</dbReference>
<dbReference type="OrthoDB" id="1817726at2"/>
<dbReference type="PANTHER" id="PTHR43280">
    <property type="entry name" value="ARAC-FAMILY TRANSCRIPTIONAL REGULATOR"/>
    <property type="match status" value="1"/>
</dbReference>
<keyword evidence="1" id="KW-0805">Transcription regulation</keyword>
<dbReference type="Gene3D" id="1.10.10.60">
    <property type="entry name" value="Homeodomain-like"/>
    <property type="match status" value="2"/>
</dbReference>
<proteinExistence type="predicted"/>
<dbReference type="InterPro" id="IPR037923">
    <property type="entry name" value="HTH-like"/>
</dbReference>
<dbReference type="InterPro" id="IPR020449">
    <property type="entry name" value="Tscrpt_reg_AraC-type_HTH"/>
</dbReference>
<keyword evidence="6" id="KW-1185">Reference proteome</keyword>
<comment type="caution">
    <text evidence="5">The sequence shown here is derived from an EMBL/GenBank/DDBJ whole genome shotgun (WGS) entry which is preliminary data.</text>
</comment>
<dbReference type="Proteomes" id="UP000322025">
    <property type="component" value="Unassembled WGS sequence"/>
</dbReference>
<evidence type="ECO:0000313" key="6">
    <source>
        <dbReference type="Proteomes" id="UP000322025"/>
    </source>
</evidence>
<keyword evidence="3" id="KW-0804">Transcription</keyword>
<name>A0A5M9I1K3_9FIRM</name>
<dbReference type="RefSeq" id="WP_150310670.1">
    <property type="nucleotide sequence ID" value="NZ_VMSO01000007.1"/>
</dbReference>
<feature type="domain" description="HTH araC/xylS-type" evidence="4">
    <location>
        <begin position="174"/>
        <end position="272"/>
    </location>
</feature>
<evidence type="ECO:0000259" key="4">
    <source>
        <dbReference type="PROSITE" id="PS01124"/>
    </source>
</evidence>
<dbReference type="SUPFAM" id="SSF46689">
    <property type="entry name" value="Homeodomain-like"/>
    <property type="match status" value="2"/>
</dbReference>
<dbReference type="Pfam" id="PF02311">
    <property type="entry name" value="AraC_binding"/>
    <property type="match status" value="1"/>
</dbReference>
<dbReference type="Gene3D" id="2.60.120.280">
    <property type="entry name" value="Regulatory protein AraC"/>
    <property type="match status" value="1"/>
</dbReference>
<evidence type="ECO:0000313" key="5">
    <source>
        <dbReference type="EMBL" id="KAA8501589.1"/>
    </source>
</evidence>
<evidence type="ECO:0000256" key="3">
    <source>
        <dbReference type="ARBA" id="ARBA00023163"/>
    </source>
</evidence>
<evidence type="ECO:0000256" key="2">
    <source>
        <dbReference type="ARBA" id="ARBA00023125"/>
    </source>
</evidence>
<dbReference type="InterPro" id="IPR018062">
    <property type="entry name" value="HTH_AraC-typ_CS"/>
</dbReference>
<gene>
    <name evidence="5" type="ORF">FNY66_06875</name>
</gene>
<accession>A0A5M9I1K3</accession>
<dbReference type="PROSITE" id="PS01124">
    <property type="entry name" value="HTH_ARAC_FAMILY_2"/>
    <property type="match status" value="1"/>
</dbReference>
<dbReference type="CDD" id="cd06986">
    <property type="entry name" value="cupin_MmsR-like_N"/>
    <property type="match status" value="1"/>
</dbReference>
<dbReference type="InterPro" id="IPR018060">
    <property type="entry name" value="HTH_AraC"/>
</dbReference>
<dbReference type="InterPro" id="IPR003313">
    <property type="entry name" value="AraC-bd"/>
</dbReference>
<dbReference type="SMART" id="SM00342">
    <property type="entry name" value="HTH_ARAC"/>
    <property type="match status" value="1"/>
</dbReference>
<sequence length="291" mass="33556">MENSYVLQLKNRKFSEFYLCYCGYAKCESLHSFGPAVRPNYLIHLILDGHGRFQTGDATYELAAGQGFLIEPEVQTFYQADKNDPWTYLWVGFGGSRAGEYLRDIGLGNGSGTFRCGETGKLKNMLINILKKNTYTVENDFYRESFLYSFFAVLSGSIDGEKISREETENIYVREALEYIQNNYHYGIRVSDISDYVGISRGYLHTLFTKNLNQSPQEYLVNYRITRAEELLTVTDLSIEGVAQSCGYSDPLVFSKLFKKKTGKTPSLYRKSDWEETRDSLRRRQHRLDTL</sequence>
<dbReference type="Pfam" id="PF12833">
    <property type="entry name" value="HTH_18"/>
    <property type="match status" value="1"/>
</dbReference>
<dbReference type="GO" id="GO:0003700">
    <property type="term" value="F:DNA-binding transcription factor activity"/>
    <property type="evidence" value="ECO:0007669"/>
    <property type="project" value="InterPro"/>
</dbReference>
<dbReference type="SUPFAM" id="SSF51215">
    <property type="entry name" value="Regulatory protein AraC"/>
    <property type="match status" value="1"/>
</dbReference>
<dbReference type="EMBL" id="VMSO01000007">
    <property type="protein sequence ID" value="KAA8501589.1"/>
    <property type="molecule type" value="Genomic_DNA"/>
</dbReference>
<dbReference type="PRINTS" id="PR00032">
    <property type="entry name" value="HTHARAC"/>
</dbReference>
<dbReference type="GO" id="GO:0043565">
    <property type="term" value="F:sequence-specific DNA binding"/>
    <property type="evidence" value="ECO:0007669"/>
    <property type="project" value="InterPro"/>
</dbReference>
<dbReference type="AlphaFoldDB" id="A0A5M9I1K3"/>
<protein>
    <submittedName>
        <fullName evidence="5">AraC family transcriptional regulator</fullName>
    </submittedName>
</protein>